<organism evidence="1 2">
    <name type="scientific">Mycoplasma suis (strain Illinois)</name>
    <dbReference type="NCBI Taxonomy" id="768700"/>
    <lineage>
        <taxon>Bacteria</taxon>
        <taxon>Bacillati</taxon>
        <taxon>Mycoplasmatota</taxon>
        <taxon>Mollicutes</taxon>
        <taxon>Mycoplasmataceae</taxon>
        <taxon>Mycoplasma</taxon>
    </lineage>
</organism>
<dbReference type="STRING" id="768700.MSU_0224"/>
<gene>
    <name evidence="1" type="ordered locus">MSU_0224</name>
</gene>
<dbReference type="HOGENOM" id="CLU_125432_0_0_14"/>
<dbReference type="AlphaFoldDB" id="F0QQJ8"/>
<dbReference type="RefSeq" id="WP_013609716.1">
    <property type="nucleotide sequence ID" value="NC_015155.1"/>
</dbReference>
<proteinExistence type="predicted"/>
<evidence type="ECO:0000313" key="2">
    <source>
        <dbReference type="Proteomes" id="UP000007484"/>
    </source>
</evidence>
<name>F0QQJ8_MYCSL</name>
<accession>F0QQJ8</accession>
<reference evidence="1 2" key="1">
    <citation type="journal article" date="2011" name="J. Bacteriol.">
        <title>Complete genome sequences of two hemotropic Mycoplasmas, Mycoplasma haemofelis strain Ohio2 and Mycoplasma suis strain Illinois.</title>
        <authorList>
            <person name="Messick J.B."/>
            <person name="Santos A.P."/>
            <person name="Guimaraes A.M."/>
        </authorList>
    </citation>
    <scope>NUCLEOTIDE SEQUENCE [LARGE SCALE GENOMIC DNA]</scope>
    <source>
        <strain evidence="1 2">Illinois</strain>
    </source>
</reference>
<dbReference type="KEGG" id="mss:MSU_0224"/>
<keyword evidence="2" id="KW-1185">Reference proteome</keyword>
<dbReference type="EMBL" id="CP002525">
    <property type="protein sequence ID" value="ADX97768.1"/>
    <property type="molecule type" value="Genomic_DNA"/>
</dbReference>
<evidence type="ECO:0000313" key="1">
    <source>
        <dbReference type="EMBL" id="ADX97768.1"/>
    </source>
</evidence>
<dbReference type="Proteomes" id="UP000007484">
    <property type="component" value="Chromosome"/>
</dbReference>
<protein>
    <submittedName>
        <fullName evidence="1">Uncharacterized protein</fullName>
    </submittedName>
</protein>
<sequence length="174" mass="19136">MFLKEIGSLGWTLLAGGASVMAAGGYGVVNFLGTGIKSEEKVKTLRNIYESDVRDNSKISSAQYISKNEGGDEKSICGTWVSGKSTLSGTQECEKLVREKWGDNPQNQPIVWFEANQESIKEAISSYFDNGKTFFTEIEETEMGWKYGNLSCTKVIPVEVGKNIQVNCNYSSDS</sequence>